<dbReference type="InterPro" id="IPR001750">
    <property type="entry name" value="ND/Mrp_TM"/>
</dbReference>
<dbReference type="GO" id="GO:0005886">
    <property type="term" value="C:plasma membrane"/>
    <property type="evidence" value="ECO:0007669"/>
    <property type="project" value="UniProtKB-SubCell"/>
</dbReference>
<feature type="transmembrane region" description="Helical" evidence="5">
    <location>
        <begin position="161"/>
        <end position="181"/>
    </location>
</feature>
<feature type="transmembrane region" description="Helical" evidence="5">
    <location>
        <begin position="368"/>
        <end position="388"/>
    </location>
</feature>
<dbReference type="AlphaFoldDB" id="A0A5B8M6Z2"/>
<feature type="transmembrane region" description="Helical" evidence="5">
    <location>
        <begin position="201"/>
        <end position="226"/>
    </location>
</feature>
<feature type="transmembrane region" description="Helical" evidence="5">
    <location>
        <begin position="269"/>
        <end position="290"/>
    </location>
</feature>
<evidence type="ECO:0000313" key="8">
    <source>
        <dbReference type="EMBL" id="QDZ15929.1"/>
    </source>
</evidence>
<accession>A0A5B8M6Z2</accession>
<keyword evidence="9" id="KW-1185">Reference proteome</keyword>
<evidence type="ECO:0000313" key="9">
    <source>
        <dbReference type="Proteomes" id="UP000320216"/>
    </source>
</evidence>
<proteinExistence type="inferred from homology"/>
<feature type="transmembrane region" description="Helical" evidence="5">
    <location>
        <begin position="39"/>
        <end position="59"/>
    </location>
</feature>
<keyword evidence="4 5" id="KW-0472">Membrane</keyword>
<feature type="transmembrane region" description="Helical" evidence="5">
    <location>
        <begin position="79"/>
        <end position="101"/>
    </location>
</feature>
<evidence type="ECO:0000256" key="6">
    <source>
        <dbReference type="RuleBase" id="RU000320"/>
    </source>
</evidence>
<feature type="transmembrane region" description="Helical" evidence="5">
    <location>
        <begin position="132"/>
        <end position="149"/>
    </location>
</feature>
<dbReference type="HAMAP" id="MF_00445">
    <property type="entry name" value="NDH1_NuoN_1"/>
    <property type="match status" value="1"/>
</dbReference>
<feature type="transmembrane region" description="Helical" evidence="5">
    <location>
        <begin position="328"/>
        <end position="348"/>
    </location>
</feature>
<keyword evidence="5" id="KW-1003">Cell membrane</keyword>
<feature type="transmembrane region" description="Helical" evidence="5">
    <location>
        <begin position="453"/>
        <end position="474"/>
    </location>
</feature>
<evidence type="ECO:0000256" key="4">
    <source>
        <dbReference type="ARBA" id="ARBA00023136"/>
    </source>
</evidence>
<feature type="transmembrane region" description="Helical" evidence="5">
    <location>
        <begin position="400"/>
        <end position="420"/>
    </location>
</feature>
<evidence type="ECO:0000256" key="3">
    <source>
        <dbReference type="ARBA" id="ARBA00022989"/>
    </source>
</evidence>
<keyword evidence="5" id="KW-0520">NAD</keyword>
<feature type="transmembrane region" description="Helical" evidence="5">
    <location>
        <begin position="12"/>
        <end position="32"/>
    </location>
</feature>
<gene>
    <name evidence="5" type="primary">nuoN</name>
    <name evidence="8" type="ORF">FPZ11_15140</name>
</gene>
<keyword evidence="3 5" id="KW-1133">Transmembrane helix</keyword>
<dbReference type="OrthoDB" id="9811718at2"/>
<comment type="function">
    <text evidence="5">NDH-1 shuttles electrons from NADH, via FMN and iron-sulfur (Fe-S) centers, to quinones in the respiratory chain. The immediate electron acceptor for the enzyme in this species is believed to be a menaquinone. Couples the redox reaction to proton translocation (for every two electrons transferred, four hydrogen ions are translocated across the cytoplasmic membrane), and thus conserves the redox energy in a proton gradient.</text>
</comment>
<dbReference type="InterPro" id="IPR010096">
    <property type="entry name" value="NADH-Q_OxRdtase_suN/2"/>
</dbReference>
<reference evidence="8 9" key="1">
    <citation type="submission" date="2019-07" db="EMBL/GenBank/DDBJ databases">
        <title>Full genome sequence of Humibacter sp. WJ7-1.</title>
        <authorList>
            <person name="Im W.-T."/>
        </authorList>
    </citation>
    <scope>NUCLEOTIDE SEQUENCE [LARGE SCALE GENOMIC DNA]</scope>
    <source>
        <strain evidence="8 9">WJ7-1</strain>
    </source>
</reference>
<feature type="transmembrane region" description="Helical" evidence="5">
    <location>
        <begin position="297"/>
        <end position="316"/>
    </location>
</feature>
<evidence type="ECO:0000259" key="7">
    <source>
        <dbReference type="Pfam" id="PF00361"/>
    </source>
</evidence>
<sequence>MQSGQEIDLTAFVPEIAIAVTAVLGLLAGSWLPRYRQWVVRALALLGILVAVIATIISMTRAPEATAAGSYTIDVSLNAARLAILVGTAIVIGLASGSIAAAKRESEFHVLLLLAALGTIVLAGATDLLVLAAGYLLASVPLYALVGFAKDRLGTEATLKYYLMGALFGLLLLAGVVLLLATGGSTVYSELSRSLPRGPTAVVATGMLMLTAGLLFKAGSVPAHFWVPDAIDGATPPIAAFIATVPKIGALVALFRISTDAFANVPLDWSLMLALLAAATMTLGNLAAFFQRTVRRLLAYSTISQVGYLMMIIAAYGHPTRALPSLLYYLLAYTVTNLGAFAVVAAFASRRGVDDYRGLFRRHRWVALSLIVCLLGLVGTPPTAVFVGKLTAFTAALDAGMGWLVILAAANTVASVFYYLRWIFVLFQRDHVGPEASEPSGPTGMPRTEAASIILAVALGVTSVVVGLVANPVLELLSSSK</sequence>
<organism evidence="8 9">
    <name type="scientific">Humibacter ginsenosidimutans</name>
    <dbReference type="NCBI Taxonomy" id="2599293"/>
    <lineage>
        <taxon>Bacteria</taxon>
        <taxon>Bacillati</taxon>
        <taxon>Actinomycetota</taxon>
        <taxon>Actinomycetes</taxon>
        <taxon>Micrococcales</taxon>
        <taxon>Microbacteriaceae</taxon>
        <taxon>Humibacter</taxon>
    </lineage>
</organism>
<dbReference type="GO" id="GO:0048038">
    <property type="term" value="F:quinone binding"/>
    <property type="evidence" value="ECO:0007669"/>
    <property type="project" value="UniProtKB-KW"/>
</dbReference>
<feature type="transmembrane region" description="Helical" evidence="5">
    <location>
        <begin position="108"/>
        <end position="126"/>
    </location>
</feature>
<keyword evidence="2 5" id="KW-0812">Transmembrane</keyword>
<dbReference type="KEGG" id="huw:FPZ11_15140"/>
<protein>
    <recommendedName>
        <fullName evidence="5">NADH-quinone oxidoreductase subunit N</fullName>
        <ecNumber evidence="5">7.1.1.-</ecNumber>
    </recommendedName>
    <alternativeName>
        <fullName evidence="5">NADH dehydrogenase I subunit N</fullName>
    </alternativeName>
    <alternativeName>
        <fullName evidence="5">NDH-1 subunit N</fullName>
    </alternativeName>
</protein>
<dbReference type="GO" id="GO:0050136">
    <property type="term" value="F:NADH dehydrogenase (quinone) (non-electrogenic) activity"/>
    <property type="evidence" value="ECO:0007669"/>
    <property type="project" value="UniProtKB-UniRule"/>
</dbReference>
<dbReference type="GO" id="GO:0012505">
    <property type="term" value="C:endomembrane system"/>
    <property type="evidence" value="ECO:0007669"/>
    <property type="project" value="UniProtKB-SubCell"/>
</dbReference>
<keyword evidence="5" id="KW-0874">Quinone</keyword>
<name>A0A5B8M6Z2_9MICO</name>
<dbReference type="Proteomes" id="UP000320216">
    <property type="component" value="Chromosome"/>
</dbReference>
<dbReference type="EMBL" id="CP042305">
    <property type="protein sequence ID" value="QDZ15929.1"/>
    <property type="molecule type" value="Genomic_DNA"/>
</dbReference>
<comment type="similarity">
    <text evidence="5">Belongs to the complex I subunit 2 family.</text>
</comment>
<evidence type="ECO:0000256" key="1">
    <source>
        <dbReference type="ARBA" id="ARBA00004127"/>
    </source>
</evidence>
<dbReference type="GO" id="GO:0008137">
    <property type="term" value="F:NADH dehydrogenase (ubiquinone) activity"/>
    <property type="evidence" value="ECO:0007669"/>
    <property type="project" value="InterPro"/>
</dbReference>
<feature type="domain" description="NADH:quinone oxidoreductase/Mrp antiporter transmembrane" evidence="7">
    <location>
        <begin position="125"/>
        <end position="410"/>
    </location>
</feature>
<dbReference type="PANTHER" id="PTHR22773">
    <property type="entry name" value="NADH DEHYDROGENASE"/>
    <property type="match status" value="1"/>
</dbReference>
<comment type="catalytic activity">
    <reaction evidence="5">
        <text>a quinone + NADH + 5 H(+)(in) = a quinol + NAD(+) + 4 H(+)(out)</text>
        <dbReference type="Rhea" id="RHEA:57888"/>
        <dbReference type="ChEBI" id="CHEBI:15378"/>
        <dbReference type="ChEBI" id="CHEBI:24646"/>
        <dbReference type="ChEBI" id="CHEBI:57540"/>
        <dbReference type="ChEBI" id="CHEBI:57945"/>
        <dbReference type="ChEBI" id="CHEBI:132124"/>
    </reaction>
</comment>
<dbReference type="Pfam" id="PF00361">
    <property type="entry name" value="Proton_antipo_M"/>
    <property type="match status" value="1"/>
</dbReference>
<feature type="transmembrane region" description="Helical" evidence="5">
    <location>
        <begin position="238"/>
        <end position="257"/>
    </location>
</feature>
<comment type="subcellular location">
    <subcellularLocation>
        <location evidence="5">Cell membrane</location>
        <topology evidence="5">Multi-pass membrane protein</topology>
    </subcellularLocation>
    <subcellularLocation>
        <location evidence="1">Endomembrane system</location>
        <topology evidence="1">Multi-pass membrane protein</topology>
    </subcellularLocation>
    <subcellularLocation>
        <location evidence="6">Membrane</location>
        <topology evidence="6">Multi-pass membrane protein</topology>
    </subcellularLocation>
</comment>
<comment type="subunit">
    <text evidence="5">NDH-1 is composed of 14 different subunits. Subunits NuoA, H, J, K, L, M, N constitute the membrane sector of the complex.</text>
</comment>
<keyword evidence="5" id="KW-1278">Translocase</keyword>
<keyword evidence="5" id="KW-0813">Transport</keyword>
<evidence type="ECO:0000256" key="2">
    <source>
        <dbReference type="ARBA" id="ARBA00022692"/>
    </source>
</evidence>
<evidence type="ECO:0000256" key="5">
    <source>
        <dbReference type="HAMAP-Rule" id="MF_00445"/>
    </source>
</evidence>
<dbReference type="RefSeq" id="WP_146321950.1">
    <property type="nucleotide sequence ID" value="NZ_CP042305.1"/>
</dbReference>
<dbReference type="EC" id="7.1.1.-" evidence="5"/>
<dbReference type="GO" id="GO:0042773">
    <property type="term" value="P:ATP synthesis coupled electron transport"/>
    <property type="evidence" value="ECO:0007669"/>
    <property type="project" value="InterPro"/>
</dbReference>